<dbReference type="VEuPathDB" id="FungiDB:RhiirFUN_000035"/>
<reference evidence="2 3" key="2">
    <citation type="submission" date="2017-10" db="EMBL/GenBank/DDBJ databases">
        <title>Extensive intraspecific genome diversity in a model arbuscular mycorrhizal fungus.</title>
        <authorList>
            <person name="Chen E.C.H."/>
            <person name="Morin E."/>
            <person name="Baudet D."/>
            <person name="Noel J."/>
            <person name="Ndikumana S."/>
            <person name="Charron P."/>
            <person name="St-Onge C."/>
            <person name="Giorgi J."/>
            <person name="Grigoriev I.V."/>
            <person name="Roux C."/>
            <person name="Martin F.M."/>
            <person name="Corradi N."/>
        </authorList>
    </citation>
    <scope>NUCLEOTIDE SEQUENCE [LARGE SCALE GENOMIC DNA]</scope>
    <source>
        <strain evidence="2 3">C2</strain>
    </source>
</reference>
<feature type="compositionally biased region" description="Polar residues" evidence="1">
    <location>
        <begin position="268"/>
        <end position="281"/>
    </location>
</feature>
<organism evidence="2 3">
    <name type="scientific">Rhizophagus irregularis</name>
    <dbReference type="NCBI Taxonomy" id="588596"/>
    <lineage>
        <taxon>Eukaryota</taxon>
        <taxon>Fungi</taxon>
        <taxon>Fungi incertae sedis</taxon>
        <taxon>Mucoromycota</taxon>
        <taxon>Glomeromycotina</taxon>
        <taxon>Glomeromycetes</taxon>
        <taxon>Glomerales</taxon>
        <taxon>Glomeraceae</taxon>
        <taxon>Rhizophagus</taxon>
    </lineage>
</organism>
<proteinExistence type="predicted"/>
<feature type="compositionally biased region" description="Polar residues" evidence="1">
    <location>
        <begin position="304"/>
        <end position="315"/>
    </location>
</feature>
<dbReference type="EMBL" id="LLXL01001789">
    <property type="protein sequence ID" value="PKK62872.1"/>
    <property type="molecule type" value="Genomic_DNA"/>
</dbReference>
<reference evidence="2 3" key="1">
    <citation type="submission" date="2016-04" db="EMBL/GenBank/DDBJ databases">
        <title>Genome analyses suggest a sexual origin of heterokaryosis in a supposedly ancient asexual fungus.</title>
        <authorList>
            <person name="Ropars J."/>
            <person name="Sedzielewska K."/>
            <person name="Noel J."/>
            <person name="Charron P."/>
            <person name="Farinelli L."/>
            <person name="Marton T."/>
            <person name="Kruger M."/>
            <person name="Pelin A."/>
            <person name="Brachmann A."/>
            <person name="Corradi N."/>
        </authorList>
    </citation>
    <scope>NUCLEOTIDE SEQUENCE [LARGE SCALE GENOMIC DNA]</scope>
    <source>
        <strain evidence="2 3">C2</strain>
    </source>
</reference>
<name>A0A2N1MML4_9GLOM</name>
<sequence length="406" mass="46625">MTFKYYMITVLTKDKLSHLNKTSPPELQNVKIYEYTQHNIDTLIEQKLQLQDNTIIKILDIPIIYDVTLLIKQITDATGKRIPIYKQLIISFEDKAVADYLLKQDWCIAIKDSVARILPGNPKHPIYTQRTSTFYKITGLPLNTNAKDLSPLVTHLKGRTCTFTQTSRSSLFKNASIYVHPDDIKKDYTTITGTKFGLHTIFIFPHTNTKKACNVCGSHTHEYKTCTSTDFTLDKNERKIYKKRFIVRNKECILINETTRQNYNHIIRLSNNNPGKSNIQPRPQPDTRGKQKQTYNNNNKNPNGTHQQSSQTAPIRQQPARKAKRTSTPYEKTPLKEVKKWFIQPSAESAIEDSNALPLSDEYYTESGEVSDTNTIENTYEASEENNPGQSSFILNPFNWGNKPQV</sequence>
<evidence type="ECO:0000313" key="2">
    <source>
        <dbReference type="EMBL" id="PKK62872.1"/>
    </source>
</evidence>
<protein>
    <submittedName>
        <fullName evidence="2">Uncharacterized protein</fullName>
    </submittedName>
</protein>
<dbReference type="AlphaFoldDB" id="A0A2N1MML4"/>
<feature type="region of interest" description="Disordered" evidence="1">
    <location>
        <begin position="382"/>
        <end position="406"/>
    </location>
</feature>
<feature type="compositionally biased region" description="Polar residues" evidence="1">
    <location>
        <begin position="382"/>
        <end position="394"/>
    </location>
</feature>
<dbReference type="Proteomes" id="UP000233469">
    <property type="component" value="Unassembled WGS sequence"/>
</dbReference>
<dbReference type="VEuPathDB" id="FungiDB:RhiirA1_405065"/>
<accession>A0A2N1MML4</accession>
<gene>
    <name evidence="2" type="ORF">RhiirC2_789715</name>
</gene>
<comment type="caution">
    <text evidence="2">The sequence shown here is derived from an EMBL/GenBank/DDBJ whole genome shotgun (WGS) entry which is preliminary data.</text>
</comment>
<feature type="region of interest" description="Disordered" evidence="1">
    <location>
        <begin position="268"/>
        <end position="332"/>
    </location>
</feature>
<evidence type="ECO:0000313" key="3">
    <source>
        <dbReference type="Proteomes" id="UP000233469"/>
    </source>
</evidence>
<evidence type="ECO:0000256" key="1">
    <source>
        <dbReference type="SAM" id="MobiDB-lite"/>
    </source>
</evidence>